<proteinExistence type="predicted"/>
<keyword evidence="3" id="KW-1185">Reference proteome</keyword>
<protein>
    <submittedName>
        <fullName evidence="2">Uncharacterized protein</fullName>
    </submittedName>
</protein>
<comment type="caution">
    <text evidence="2">The sequence shown here is derived from an EMBL/GenBank/DDBJ whole genome shotgun (WGS) entry which is preliminary data.</text>
</comment>
<feature type="compositionally biased region" description="Acidic residues" evidence="1">
    <location>
        <begin position="56"/>
        <end position="65"/>
    </location>
</feature>
<dbReference type="EMBL" id="JAZGQO010000014">
    <property type="protein sequence ID" value="KAK6170979.1"/>
    <property type="molecule type" value="Genomic_DNA"/>
</dbReference>
<evidence type="ECO:0000313" key="3">
    <source>
        <dbReference type="Proteomes" id="UP001347796"/>
    </source>
</evidence>
<gene>
    <name evidence="2" type="ORF">SNE40_019250</name>
</gene>
<dbReference type="AlphaFoldDB" id="A0AAN8J7N2"/>
<sequence>MLVTTPARPPLCPQCNSAGHIGMNCISGGSGRADAICDPRLTVVQRQANTDKESIDSDDSMSESEEGNKGEIGDDNRQEGDFRGTEVNDDCLEEGKGVLIQTKEVTVINIV</sequence>
<feature type="region of interest" description="Disordered" evidence="1">
    <location>
        <begin position="45"/>
        <end position="88"/>
    </location>
</feature>
<accession>A0AAN8J7N2</accession>
<evidence type="ECO:0000256" key="1">
    <source>
        <dbReference type="SAM" id="MobiDB-lite"/>
    </source>
</evidence>
<dbReference type="Proteomes" id="UP001347796">
    <property type="component" value="Unassembled WGS sequence"/>
</dbReference>
<feature type="compositionally biased region" description="Basic and acidic residues" evidence="1">
    <location>
        <begin position="66"/>
        <end position="86"/>
    </location>
</feature>
<name>A0AAN8J7N2_PATCE</name>
<evidence type="ECO:0000313" key="2">
    <source>
        <dbReference type="EMBL" id="KAK6170979.1"/>
    </source>
</evidence>
<organism evidence="2 3">
    <name type="scientific">Patella caerulea</name>
    <name type="common">Rayed Mediterranean limpet</name>
    <dbReference type="NCBI Taxonomy" id="87958"/>
    <lineage>
        <taxon>Eukaryota</taxon>
        <taxon>Metazoa</taxon>
        <taxon>Spiralia</taxon>
        <taxon>Lophotrochozoa</taxon>
        <taxon>Mollusca</taxon>
        <taxon>Gastropoda</taxon>
        <taxon>Patellogastropoda</taxon>
        <taxon>Patelloidea</taxon>
        <taxon>Patellidae</taxon>
        <taxon>Patella</taxon>
    </lineage>
</organism>
<reference evidence="2 3" key="1">
    <citation type="submission" date="2024-01" db="EMBL/GenBank/DDBJ databases">
        <title>The genome of the rayed Mediterranean limpet Patella caerulea (Linnaeus, 1758).</title>
        <authorList>
            <person name="Anh-Thu Weber A."/>
            <person name="Halstead-Nussloch G."/>
        </authorList>
    </citation>
    <scope>NUCLEOTIDE SEQUENCE [LARGE SCALE GENOMIC DNA]</scope>
    <source>
        <strain evidence="2">AATW-2023a</strain>
        <tissue evidence="2">Whole specimen</tissue>
    </source>
</reference>